<dbReference type="AlphaFoldDB" id="A0A8J3EYK7"/>
<gene>
    <name evidence="1" type="ORF">GCM10007377_08740</name>
</gene>
<protein>
    <submittedName>
        <fullName evidence="1">Uncharacterized protein</fullName>
    </submittedName>
</protein>
<proteinExistence type="predicted"/>
<organism evidence="1 2">
    <name type="scientific">Galliscardovia ingluviei</name>
    <dbReference type="NCBI Taxonomy" id="1769422"/>
    <lineage>
        <taxon>Bacteria</taxon>
        <taxon>Bacillati</taxon>
        <taxon>Actinomycetota</taxon>
        <taxon>Actinomycetes</taxon>
        <taxon>Bifidobacteriales</taxon>
        <taxon>Bifidobacteriaceae</taxon>
        <taxon>Galliscardovia</taxon>
    </lineage>
</organism>
<keyword evidence="2" id="KW-1185">Reference proteome</keyword>
<evidence type="ECO:0000313" key="1">
    <source>
        <dbReference type="EMBL" id="GGI13999.1"/>
    </source>
</evidence>
<dbReference type="Proteomes" id="UP000619536">
    <property type="component" value="Unassembled WGS sequence"/>
</dbReference>
<reference evidence="1" key="1">
    <citation type="journal article" date="2014" name="Int. J. Syst. Evol. Microbiol.">
        <title>Complete genome sequence of Corynebacterium casei LMG S-19264T (=DSM 44701T), isolated from a smear-ripened cheese.</title>
        <authorList>
            <consortium name="US DOE Joint Genome Institute (JGI-PGF)"/>
            <person name="Walter F."/>
            <person name="Albersmeier A."/>
            <person name="Kalinowski J."/>
            <person name="Ruckert C."/>
        </authorList>
    </citation>
    <scope>NUCLEOTIDE SEQUENCE</scope>
    <source>
        <strain evidence="1">CCM 8606</strain>
    </source>
</reference>
<comment type="caution">
    <text evidence="1">The sequence shown here is derived from an EMBL/GenBank/DDBJ whole genome shotgun (WGS) entry which is preliminary data.</text>
</comment>
<dbReference type="EMBL" id="BMDH01000002">
    <property type="protein sequence ID" value="GGI13999.1"/>
    <property type="molecule type" value="Genomic_DNA"/>
</dbReference>
<accession>A0A8J3EYK7</accession>
<evidence type="ECO:0000313" key="2">
    <source>
        <dbReference type="Proteomes" id="UP000619536"/>
    </source>
</evidence>
<sequence length="56" mass="6149">MFLRAGIRENGIPFQPKLDSPYAITQAAIEAGRRIATDPNVKGHKIMEDLKAALDV</sequence>
<reference evidence="1" key="2">
    <citation type="submission" date="2020-09" db="EMBL/GenBank/DDBJ databases">
        <authorList>
            <person name="Sun Q."/>
            <person name="Sedlacek I."/>
        </authorList>
    </citation>
    <scope>NUCLEOTIDE SEQUENCE</scope>
    <source>
        <strain evidence="1">CCM 8606</strain>
    </source>
</reference>
<name>A0A8J3EYK7_9BIFI</name>